<dbReference type="PANTHER" id="PTHR16301">
    <property type="entry name" value="IMPACT-RELATED"/>
    <property type="match status" value="1"/>
</dbReference>
<evidence type="ECO:0000313" key="3">
    <source>
        <dbReference type="EMBL" id="PWB86201.1"/>
    </source>
</evidence>
<evidence type="ECO:0000313" key="4">
    <source>
        <dbReference type="Proteomes" id="UP000245577"/>
    </source>
</evidence>
<reference evidence="3 4" key="1">
    <citation type="submission" date="2017-03" db="EMBL/GenBank/DDBJ databases">
        <title>Genome sequence of Methanobrevibacter wosei.</title>
        <authorList>
            <person name="Poehlein A."/>
            <person name="Seedorf H."/>
            <person name="Daniel R."/>
        </authorList>
    </citation>
    <scope>NUCLEOTIDE SEQUENCE [LARGE SCALE GENOMIC DNA]</scope>
    <source>
        <strain evidence="3 4">DSM 11979</strain>
    </source>
</reference>
<keyword evidence="4" id="KW-1185">Reference proteome</keyword>
<evidence type="ECO:0000259" key="2">
    <source>
        <dbReference type="Pfam" id="PF01205"/>
    </source>
</evidence>
<dbReference type="InterPro" id="IPR036956">
    <property type="entry name" value="Impact_N_sf"/>
</dbReference>
<dbReference type="Gene3D" id="3.30.230.30">
    <property type="entry name" value="Impact, N-terminal domain"/>
    <property type="match status" value="1"/>
</dbReference>
<name>A0A2U1S845_9EURY</name>
<accession>A0A2U1S845</accession>
<dbReference type="NCBIfam" id="TIGR00257">
    <property type="entry name" value="IMPACT_YIGZ"/>
    <property type="match status" value="1"/>
</dbReference>
<dbReference type="InterPro" id="IPR015796">
    <property type="entry name" value="Impact_YigZ-like"/>
</dbReference>
<dbReference type="OrthoDB" id="121633at2157"/>
<gene>
    <name evidence="3" type="primary">yigZ</name>
    <name evidence="3" type="ORF">MBBWO_10550</name>
</gene>
<dbReference type="GO" id="GO:0005737">
    <property type="term" value="C:cytoplasm"/>
    <property type="evidence" value="ECO:0007669"/>
    <property type="project" value="TreeGrafter"/>
</dbReference>
<dbReference type="Proteomes" id="UP000245577">
    <property type="component" value="Unassembled WGS sequence"/>
</dbReference>
<comment type="caution">
    <text evidence="3">The sequence shown here is derived from an EMBL/GenBank/DDBJ whole genome shotgun (WGS) entry which is preliminary data.</text>
</comment>
<sequence length="199" mass="22372">MKTIAKPTQSEIKIKKSQFICRLFPSKTKEESKEIISKISEEYSDATHNCSAYITSNGEGFDDNGEPSGTAGKPMINALRKNDLHNVTAIVTRYFGGIKLGAGGLVRAYGKSVLEAIENSEIIEIEIYDVYRINFGYENIKLIDQEIRNNRLHITNKLFDENVTYNVVSPNNQDIEKIFAKFTSKVKVESVGQEALEKL</sequence>
<dbReference type="Pfam" id="PF01205">
    <property type="entry name" value="Impact_N"/>
    <property type="match status" value="1"/>
</dbReference>
<feature type="domain" description="Impact N-terminal" evidence="2">
    <location>
        <begin position="15"/>
        <end position="117"/>
    </location>
</feature>
<dbReference type="RefSeq" id="WP_116669833.1">
    <property type="nucleotide sequence ID" value="NZ_CAMLVV010000003.1"/>
</dbReference>
<dbReference type="InterPro" id="IPR023582">
    <property type="entry name" value="Impact"/>
</dbReference>
<dbReference type="PANTHER" id="PTHR16301:SF20">
    <property type="entry name" value="IMPACT FAMILY MEMBER YIGZ"/>
    <property type="match status" value="1"/>
</dbReference>
<dbReference type="InterPro" id="IPR020568">
    <property type="entry name" value="Ribosomal_Su5_D2-typ_SF"/>
</dbReference>
<dbReference type="PROSITE" id="PS00910">
    <property type="entry name" value="UPF0029"/>
    <property type="match status" value="1"/>
</dbReference>
<comment type="similarity">
    <text evidence="1">Belongs to the IMPACT family.</text>
</comment>
<dbReference type="SUPFAM" id="SSF54211">
    <property type="entry name" value="Ribosomal protein S5 domain 2-like"/>
    <property type="match status" value="1"/>
</dbReference>
<dbReference type="InterPro" id="IPR020569">
    <property type="entry name" value="UPF0029_Impact_CS"/>
</dbReference>
<dbReference type="AlphaFoldDB" id="A0A2U1S845"/>
<proteinExistence type="inferred from homology"/>
<dbReference type="EMBL" id="MZGU01000004">
    <property type="protein sequence ID" value="PWB86201.1"/>
    <property type="molecule type" value="Genomic_DNA"/>
</dbReference>
<protein>
    <submittedName>
        <fullName evidence="3">IMPACT family member YigZ</fullName>
    </submittedName>
</protein>
<dbReference type="InterPro" id="IPR001498">
    <property type="entry name" value="Impact_N"/>
</dbReference>
<organism evidence="3 4">
    <name type="scientific">Methanobrevibacter woesei</name>
    <dbReference type="NCBI Taxonomy" id="190976"/>
    <lineage>
        <taxon>Archaea</taxon>
        <taxon>Methanobacteriati</taxon>
        <taxon>Methanobacteriota</taxon>
        <taxon>Methanomada group</taxon>
        <taxon>Methanobacteria</taxon>
        <taxon>Methanobacteriales</taxon>
        <taxon>Methanobacteriaceae</taxon>
        <taxon>Methanobrevibacter</taxon>
    </lineage>
</organism>
<evidence type="ECO:0000256" key="1">
    <source>
        <dbReference type="ARBA" id="ARBA00007665"/>
    </source>
</evidence>
<dbReference type="GO" id="GO:0006446">
    <property type="term" value="P:regulation of translational initiation"/>
    <property type="evidence" value="ECO:0007669"/>
    <property type="project" value="TreeGrafter"/>
</dbReference>